<protein>
    <submittedName>
        <fullName evidence="1">Uncharacterized protein</fullName>
    </submittedName>
</protein>
<reference evidence="1" key="1">
    <citation type="submission" date="2018-05" db="EMBL/GenBank/DDBJ databases">
        <authorList>
            <person name="Lanie J.A."/>
            <person name="Ng W.-L."/>
            <person name="Kazmierczak K.M."/>
            <person name="Andrzejewski T.M."/>
            <person name="Davidsen T.M."/>
            <person name="Wayne K.J."/>
            <person name="Tettelin H."/>
            <person name="Glass J.I."/>
            <person name="Rusch D."/>
            <person name="Podicherti R."/>
            <person name="Tsui H.-C.T."/>
            <person name="Winkler M.E."/>
        </authorList>
    </citation>
    <scope>NUCLEOTIDE SEQUENCE</scope>
</reference>
<feature type="non-terminal residue" evidence="1">
    <location>
        <position position="1"/>
    </location>
</feature>
<gene>
    <name evidence="1" type="ORF">METZ01_LOCUS341338</name>
</gene>
<feature type="non-terminal residue" evidence="1">
    <location>
        <position position="276"/>
    </location>
</feature>
<sequence length="276" mass="30631">VVEIDEVEWVFRIRRYEQLKEAFAQEVAEAMASAQAERESTRPELDEIISAFKESLDLQAFRAGMDQWARGKPWYGFAGPNGQMFLNQLISDGDPAEVIPMLIGALTPPGNEKAAANQIEALVSLVERLRQGGSGAAVGRVGALLSWFWWLEAPDEWPVSWTSASDALQKLGFLPEGMPSADQYLLYREHFKRFGPSLEVEQTLALVSKASLLGLDVTAVDRCQRIADLAREPAEDDGTYDLNRRNVAVLVQMARHMAKPLGKVVEECLGVDQKRG</sequence>
<accession>A0A382QSK0</accession>
<dbReference type="EMBL" id="UINC01116621">
    <property type="protein sequence ID" value="SVC88484.1"/>
    <property type="molecule type" value="Genomic_DNA"/>
</dbReference>
<proteinExistence type="predicted"/>
<evidence type="ECO:0000313" key="1">
    <source>
        <dbReference type="EMBL" id="SVC88484.1"/>
    </source>
</evidence>
<organism evidence="1">
    <name type="scientific">marine metagenome</name>
    <dbReference type="NCBI Taxonomy" id="408172"/>
    <lineage>
        <taxon>unclassified sequences</taxon>
        <taxon>metagenomes</taxon>
        <taxon>ecological metagenomes</taxon>
    </lineage>
</organism>
<name>A0A382QSK0_9ZZZZ</name>
<dbReference type="AlphaFoldDB" id="A0A382QSK0"/>